<reference evidence="1" key="1">
    <citation type="submission" date="2020-10" db="EMBL/GenBank/DDBJ databases">
        <authorList>
            <person name="Gilroy R."/>
        </authorList>
    </citation>
    <scope>NUCLEOTIDE SEQUENCE</scope>
    <source>
        <strain evidence="1">ChiSxjej2B14-6234</strain>
    </source>
</reference>
<dbReference type="AlphaFoldDB" id="A0A9D1CRF3"/>
<gene>
    <name evidence="1" type="ORF">IAB73_10415</name>
</gene>
<protein>
    <submittedName>
        <fullName evidence="1">AAA family ATPase</fullName>
    </submittedName>
</protein>
<evidence type="ECO:0000313" key="2">
    <source>
        <dbReference type="Proteomes" id="UP000886887"/>
    </source>
</evidence>
<sequence>MYCILVTGIPAAGKSTLAVRLADALALPLLQKDAIKEILFDDLGFRSREEKVKLGVASMDIMYHMAGRLMALGQPFILENNFEDVSRPGLLALLERYGYTALTVSLTGDYRRIYERFLQRNADPSRHRGHVVNGCYPETGVPAQVSAPSYEQFVEGITKRGMDRFTANGPRIVVDTTSFAGFDFDALAEAVRACTSRL</sequence>
<organism evidence="1 2">
    <name type="scientific">Candidatus Onthenecus intestinigallinarum</name>
    <dbReference type="NCBI Taxonomy" id="2840875"/>
    <lineage>
        <taxon>Bacteria</taxon>
        <taxon>Bacillati</taxon>
        <taxon>Bacillota</taxon>
        <taxon>Clostridia</taxon>
        <taxon>Eubacteriales</taxon>
        <taxon>Candidatus Onthenecus</taxon>
    </lineage>
</organism>
<dbReference type="Gene3D" id="3.40.50.300">
    <property type="entry name" value="P-loop containing nucleotide triphosphate hydrolases"/>
    <property type="match status" value="1"/>
</dbReference>
<dbReference type="PANTHER" id="PTHR37807">
    <property type="entry name" value="OS07G0160300 PROTEIN"/>
    <property type="match status" value="1"/>
</dbReference>
<evidence type="ECO:0000313" key="1">
    <source>
        <dbReference type="EMBL" id="HIQ72605.1"/>
    </source>
</evidence>
<dbReference type="EMBL" id="DVFJ01000036">
    <property type="protein sequence ID" value="HIQ72605.1"/>
    <property type="molecule type" value="Genomic_DNA"/>
</dbReference>
<accession>A0A9D1CRF3</accession>
<comment type="caution">
    <text evidence="1">The sequence shown here is derived from an EMBL/GenBank/DDBJ whole genome shotgun (WGS) entry which is preliminary data.</text>
</comment>
<dbReference type="Proteomes" id="UP000886887">
    <property type="component" value="Unassembled WGS sequence"/>
</dbReference>
<dbReference type="SUPFAM" id="SSF52540">
    <property type="entry name" value="P-loop containing nucleoside triphosphate hydrolases"/>
    <property type="match status" value="1"/>
</dbReference>
<reference evidence="1" key="2">
    <citation type="journal article" date="2021" name="PeerJ">
        <title>Extensive microbial diversity within the chicken gut microbiome revealed by metagenomics and culture.</title>
        <authorList>
            <person name="Gilroy R."/>
            <person name="Ravi A."/>
            <person name="Getino M."/>
            <person name="Pursley I."/>
            <person name="Horton D.L."/>
            <person name="Alikhan N.F."/>
            <person name="Baker D."/>
            <person name="Gharbi K."/>
            <person name="Hall N."/>
            <person name="Watson M."/>
            <person name="Adriaenssens E.M."/>
            <person name="Foster-Nyarko E."/>
            <person name="Jarju S."/>
            <person name="Secka A."/>
            <person name="Antonio M."/>
            <person name="Oren A."/>
            <person name="Chaudhuri R.R."/>
            <person name="La Ragione R."/>
            <person name="Hildebrand F."/>
            <person name="Pallen M.J."/>
        </authorList>
    </citation>
    <scope>NUCLEOTIDE SEQUENCE</scope>
    <source>
        <strain evidence="1">ChiSxjej2B14-6234</strain>
    </source>
</reference>
<dbReference type="PANTHER" id="PTHR37807:SF3">
    <property type="entry name" value="OS07G0160300 PROTEIN"/>
    <property type="match status" value="1"/>
</dbReference>
<name>A0A9D1CRF3_9FIRM</name>
<dbReference type="Pfam" id="PF13671">
    <property type="entry name" value="AAA_33"/>
    <property type="match status" value="1"/>
</dbReference>
<proteinExistence type="predicted"/>
<dbReference type="InterPro" id="IPR027417">
    <property type="entry name" value="P-loop_NTPase"/>
</dbReference>